<sequence length="728" mass="78639">MSEPQVNSIAWWPGLRLLSRLPAWSRFTLVTVAVFVCGVIASRPAGATDDRPLTGDVAAAARAVEAMAHPRADHDPRADLPADFGAVTHRRPEAVRTADGTLRAVDPNGGCSGPAGDTEWDFGAACRAHDLGYDLLRYAEHKGRPLDQQARRSLDTRLALDMHAQCEANPRGSPSRCHAVAQLYAGGLAFNSWRQRWGPPGHEPVLAWGFGSAVVVFLLLARLPRRREQRPGQPTPGHLHPAVADRYATFLRLAGLGLVVAGQSLLTVLHWAGVSATWLWLLTWVLQAIPLFFFAGGHANLLAWQAVRADRGGYGRYLTSRVPWLLRPVLAFVLAWLVLPLPLELLDVPQERVETFGRLIAHPLWFLGVYLVAVAATPAMAWLHRNARLVTPLALGAVMIAVDACRLGLQWRTGGYLNLVLGALLLQQLGFAYADGSLLRVRRRVFGGLALAAVPALLALIVLGGYPRAMMALPGERASNLSPPTVCLLVLGLAQICLAVLARDRATAWLAGARPWRVVDFARTAPMTVYLGYLTALAAVVGALGLLDAPTSFDWARLDWTGFDLVAKPRWLVLLVLLLLPLLLAFHRFERDTPLFPCRTRETHRTRLAATLGVGYGALGVLGFVVTGFPGDAGTLVVFKVDPLQNLIHLLLGWYLLHAARAGTCHGRRAWLLTALACVPPLLVVEPTAAMIALHGATIGLALLAAIPNQGEGHAAEHGQPGEALQHP</sequence>
<feature type="transmembrane region" description="Helical" evidence="1">
    <location>
        <begin position="530"/>
        <end position="549"/>
    </location>
</feature>
<proteinExistence type="predicted"/>
<keyword evidence="1" id="KW-0812">Transmembrane</keyword>
<evidence type="ECO:0000256" key="1">
    <source>
        <dbReference type="SAM" id="Phobius"/>
    </source>
</evidence>
<gene>
    <name evidence="3" type="ORF">GCM10010185_66790</name>
</gene>
<dbReference type="SUPFAM" id="SSF48619">
    <property type="entry name" value="Phospholipase A2, PLA2"/>
    <property type="match status" value="1"/>
</dbReference>
<dbReference type="Gene3D" id="1.20.90.10">
    <property type="entry name" value="Phospholipase A2 domain"/>
    <property type="match status" value="1"/>
</dbReference>
<feature type="transmembrane region" description="Helical" evidence="1">
    <location>
        <begin position="363"/>
        <end position="383"/>
    </location>
</feature>
<dbReference type="GO" id="GO:0004623">
    <property type="term" value="F:phospholipase A2 activity"/>
    <property type="evidence" value="ECO:0007669"/>
    <property type="project" value="InterPro"/>
</dbReference>
<keyword evidence="1" id="KW-1133">Transmembrane helix</keyword>
<feature type="transmembrane region" description="Helical" evidence="1">
    <location>
        <begin position="446"/>
        <end position="466"/>
    </location>
</feature>
<dbReference type="InterPro" id="IPR002656">
    <property type="entry name" value="Acyl_transf_3_dom"/>
</dbReference>
<comment type="caution">
    <text evidence="3">The sequence shown here is derived from an EMBL/GenBank/DDBJ whole genome shotgun (WGS) entry which is preliminary data.</text>
</comment>
<dbReference type="Pfam" id="PF09056">
    <property type="entry name" value="Phospholip_A2_3"/>
    <property type="match status" value="1"/>
</dbReference>
<keyword evidence="1" id="KW-0472">Membrane</keyword>
<dbReference type="Proteomes" id="UP000639606">
    <property type="component" value="Unassembled WGS sequence"/>
</dbReference>
<feature type="transmembrane region" description="Helical" evidence="1">
    <location>
        <begin position="481"/>
        <end position="502"/>
    </location>
</feature>
<accession>A0A918AVN9</accession>
<feature type="transmembrane region" description="Helical" evidence="1">
    <location>
        <begin position="671"/>
        <end position="694"/>
    </location>
</feature>
<dbReference type="InterPro" id="IPR015141">
    <property type="entry name" value="PLipase_A2_prok/fun"/>
</dbReference>
<evidence type="ECO:0000313" key="3">
    <source>
        <dbReference type="EMBL" id="GGP83441.1"/>
    </source>
</evidence>
<dbReference type="Pfam" id="PF01757">
    <property type="entry name" value="Acyl_transf_3"/>
    <property type="match status" value="1"/>
</dbReference>
<organism evidence="3 4">
    <name type="scientific">Saccharothrix coeruleofusca</name>
    <dbReference type="NCBI Taxonomy" id="33919"/>
    <lineage>
        <taxon>Bacteria</taxon>
        <taxon>Bacillati</taxon>
        <taxon>Actinomycetota</taxon>
        <taxon>Actinomycetes</taxon>
        <taxon>Pseudonocardiales</taxon>
        <taxon>Pseudonocardiaceae</taxon>
        <taxon>Saccharothrix</taxon>
    </lineage>
</organism>
<feature type="transmembrane region" description="Helical" evidence="1">
    <location>
        <begin position="205"/>
        <end position="223"/>
    </location>
</feature>
<dbReference type="GO" id="GO:0050482">
    <property type="term" value="P:arachidonate secretion"/>
    <property type="evidence" value="ECO:0007669"/>
    <property type="project" value="InterPro"/>
</dbReference>
<keyword evidence="4" id="KW-1185">Reference proteome</keyword>
<reference evidence="3" key="2">
    <citation type="submission" date="2020-09" db="EMBL/GenBank/DDBJ databases">
        <authorList>
            <person name="Sun Q."/>
            <person name="Ohkuma M."/>
        </authorList>
    </citation>
    <scope>NUCLEOTIDE SEQUENCE</scope>
    <source>
        <strain evidence="3">JCM 3313</strain>
    </source>
</reference>
<reference evidence="3" key="1">
    <citation type="journal article" date="2014" name="Int. J. Syst. Evol. Microbiol.">
        <title>Complete genome sequence of Corynebacterium casei LMG S-19264T (=DSM 44701T), isolated from a smear-ripened cheese.</title>
        <authorList>
            <consortium name="US DOE Joint Genome Institute (JGI-PGF)"/>
            <person name="Walter F."/>
            <person name="Albersmeier A."/>
            <person name="Kalinowski J."/>
            <person name="Ruckert C."/>
        </authorList>
    </citation>
    <scope>NUCLEOTIDE SEQUENCE</scope>
    <source>
        <strain evidence="3">JCM 3313</strain>
    </source>
</reference>
<dbReference type="GO" id="GO:0016747">
    <property type="term" value="F:acyltransferase activity, transferring groups other than amino-acyl groups"/>
    <property type="evidence" value="ECO:0007669"/>
    <property type="project" value="InterPro"/>
</dbReference>
<feature type="transmembrane region" description="Helical" evidence="1">
    <location>
        <begin position="569"/>
        <end position="587"/>
    </location>
</feature>
<feature type="transmembrane region" description="Helical" evidence="1">
    <location>
        <begin position="608"/>
        <end position="627"/>
    </location>
</feature>
<feature type="transmembrane region" description="Helical" evidence="1">
    <location>
        <begin position="250"/>
        <end position="272"/>
    </location>
</feature>
<protein>
    <submittedName>
        <fullName evidence="3">Phospholipase</fullName>
    </submittedName>
</protein>
<dbReference type="InterPro" id="IPR036444">
    <property type="entry name" value="PLipase_A2_dom_sf"/>
</dbReference>
<dbReference type="RefSeq" id="WP_189227338.1">
    <property type="nucleotide sequence ID" value="NZ_BMRG01000024.1"/>
</dbReference>
<evidence type="ECO:0000259" key="2">
    <source>
        <dbReference type="Pfam" id="PF01757"/>
    </source>
</evidence>
<dbReference type="AlphaFoldDB" id="A0A918AVN9"/>
<dbReference type="EMBL" id="BMRG01000024">
    <property type="protein sequence ID" value="GGP83441.1"/>
    <property type="molecule type" value="Genomic_DNA"/>
</dbReference>
<name>A0A918AVN9_9PSEU</name>
<feature type="transmembrane region" description="Helical" evidence="1">
    <location>
        <begin position="278"/>
        <end position="303"/>
    </location>
</feature>
<feature type="domain" description="Acyltransferase 3" evidence="2">
    <location>
        <begin position="250"/>
        <end position="585"/>
    </location>
</feature>
<dbReference type="GO" id="GO:0006644">
    <property type="term" value="P:phospholipid metabolic process"/>
    <property type="evidence" value="ECO:0007669"/>
    <property type="project" value="InterPro"/>
</dbReference>
<feature type="transmembrane region" description="Helical" evidence="1">
    <location>
        <begin position="324"/>
        <end position="343"/>
    </location>
</feature>
<evidence type="ECO:0000313" key="4">
    <source>
        <dbReference type="Proteomes" id="UP000639606"/>
    </source>
</evidence>